<dbReference type="STRING" id="95161.SAMN05660874_05230"/>
<evidence type="ECO:0000256" key="5">
    <source>
        <dbReference type="SAM" id="Phobius"/>
    </source>
</evidence>
<feature type="compositionally biased region" description="Basic and acidic residues" evidence="4">
    <location>
        <begin position="15"/>
        <end position="24"/>
    </location>
</feature>
<feature type="transmembrane region" description="Helical" evidence="5">
    <location>
        <begin position="31"/>
        <end position="51"/>
    </location>
</feature>
<feature type="region of interest" description="Disordered" evidence="4">
    <location>
        <begin position="1"/>
        <end position="24"/>
    </location>
</feature>
<dbReference type="Proteomes" id="UP000198852">
    <property type="component" value="Unassembled WGS sequence"/>
</dbReference>
<feature type="transmembrane region" description="Helical" evidence="5">
    <location>
        <begin position="92"/>
        <end position="114"/>
    </location>
</feature>
<keyword evidence="7" id="KW-1185">Reference proteome</keyword>
<gene>
    <name evidence="6" type="ORF">SAMN05660874_05230</name>
</gene>
<dbReference type="RefSeq" id="WP_093423235.1">
    <property type="nucleotide sequence ID" value="NZ_FOZX01000013.1"/>
</dbReference>
<dbReference type="PANTHER" id="PTHR30151:SF0">
    <property type="entry name" value="ABC TRANSPORTER PERMEASE PROTEIN MJ0413-RELATED"/>
    <property type="match status" value="1"/>
</dbReference>
<keyword evidence="3" id="KW-1003">Cell membrane</keyword>
<organism evidence="6 7">
    <name type="scientific">Saccharopolyspora flava</name>
    <dbReference type="NCBI Taxonomy" id="95161"/>
    <lineage>
        <taxon>Bacteria</taxon>
        <taxon>Bacillati</taxon>
        <taxon>Actinomycetota</taxon>
        <taxon>Actinomycetes</taxon>
        <taxon>Pseudonocardiales</taxon>
        <taxon>Pseudonocardiaceae</taxon>
        <taxon>Saccharopolyspora</taxon>
    </lineage>
</organism>
<evidence type="ECO:0000313" key="7">
    <source>
        <dbReference type="Proteomes" id="UP000198852"/>
    </source>
</evidence>
<keyword evidence="2" id="KW-0813">Transport</keyword>
<dbReference type="EMBL" id="FOZX01000013">
    <property type="protein sequence ID" value="SFT04674.1"/>
    <property type="molecule type" value="Genomic_DNA"/>
</dbReference>
<protein>
    <submittedName>
        <fullName evidence="6">NitT/TauT family transport system permease protein</fullName>
    </submittedName>
</protein>
<dbReference type="PANTHER" id="PTHR30151">
    <property type="entry name" value="ALKANE SULFONATE ABC TRANSPORTER-RELATED, MEMBRANE SUBUNIT"/>
    <property type="match status" value="1"/>
</dbReference>
<evidence type="ECO:0000256" key="2">
    <source>
        <dbReference type="ARBA" id="ARBA00022448"/>
    </source>
</evidence>
<dbReference type="GO" id="GO:0005886">
    <property type="term" value="C:plasma membrane"/>
    <property type="evidence" value="ECO:0007669"/>
    <property type="project" value="UniProtKB-SubCell"/>
</dbReference>
<evidence type="ECO:0000256" key="4">
    <source>
        <dbReference type="SAM" id="MobiDB-lite"/>
    </source>
</evidence>
<keyword evidence="5" id="KW-0812">Transmembrane</keyword>
<keyword evidence="5" id="KW-0472">Membrane</keyword>
<dbReference type="OrthoDB" id="3260236at2"/>
<accession>A0A1I6UTM2</accession>
<sequence>MTTRIEESTSVSTDHATETVDPRHERRSRAALSWLLRAGSLVGAVLSWHLLTTYDVQAWLRFDELPAPVEVYQALVRELGASVYYVDVLQSLVRILSGFAIAAVAGIALGTLIARVRVLGDVLQPLFEVSRSPTPTSARTAR</sequence>
<comment type="subcellular location">
    <subcellularLocation>
        <location evidence="1">Cell membrane</location>
        <topology evidence="1">Multi-pass membrane protein</topology>
    </subcellularLocation>
</comment>
<evidence type="ECO:0000313" key="6">
    <source>
        <dbReference type="EMBL" id="SFT04674.1"/>
    </source>
</evidence>
<evidence type="ECO:0000256" key="3">
    <source>
        <dbReference type="ARBA" id="ARBA00022475"/>
    </source>
</evidence>
<name>A0A1I6UTM2_9PSEU</name>
<proteinExistence type="predicted"/>
<dbReference type="AlphaFoldDB" id="A0A1I6UTM2"/>
<reference evidence="7" key="1">
    <citation type="submission" date="2016-10" db="EMBL/GenBank/DDBJ databases">
        <authorList>
            <person name="Varghese N."/>
            <person name="Submissions S."/>
        </authorList>
    </citation>
    <scope>NUCLEOTIDE SEQUENCE [LARGE SCALE GENOMIC DNA]</scope>
    <source>
        <strain evidence="7">DSM 44771</strain>
    </source>
</reference>
<keyword evidence="5" id="KW-1133">Transmembrane helix</keyword>
<evidence type="ECO:0000256" key="1">
    <source>
        <dbReference type="ARBA" id="ARBA00004651"/>
    </source>
</evidence>